<reference evidence="4" key="2">
    <citation type="submission" date="2015-06" db="UniProtKB">
        <authorList>
            <consortium name="EnsemblProtists"/>
        </authorList>
    </citation>
    <scope>IDENTIFICATION</scope>
    <source>
        <strain evidence="4">Pr102</strain>
    </source>
</reference>
<dbReference type="GO" id="GO:0004190">
    <property type="term" value="F:aspartic-type endopeptidase activity"/>
    <property type="evidence" value="ECO:0007669"/>
    <property type="project" value="UniProtKB-KW"/>
</dbReference>
<feature type="region of interest" description="Disordered" evidence="2">
    <location>
        <begin position="92"/>
        <end position="115"/>
    </location>
</feature>
<evidence type="ECO:0000313" key="5">
    <source>
        <dbReference type="Proteomes" id="UP000005238"/>
    </source>
</evidence>
<dbReference type="InterPro" id="IPR013103">
    <property type="entry name" value="RVT_2"/>
</dbReference>
<dbReference type="InterPro" id="IPR057670">
    <property type="entry name" value="SH3_retrovirus"/>
</dbReference>
<dbReference type="Proteomes" id="UP000005238">
    <property type="component" value="Unassembled WGS sequence"/>
</dbReference>
<name>H3H6A9_PHYRM</name>
<keyword evidence="1" id="KW-0064">Aspartyl protease</keyword>
<dbReference type="InterPro" id="IPR054722">
    <property type="entry name" value="PolX-like_BBD"/>
</dbReference>
<keyword evidence="1" id="KW-0378">Hydrolase</keyword>
<protein>
    <recommendedName>
        <fullName evidence="3">Integrase catalytic domain-containing protein</fullName>
    </recommendedName>
</protein>
<dbReference type="eggNOG" id="KOG0017">
    <property type="taxonomic scope" value="Eukaryota"/>
</dbReference>
<dbReference type="PROSITE" id="PS50994">
    <property type="entry name" value="INTEGRASE"/>
    <property type="match status" value="1"/>
</dbReference>
<dbReference type="InterPro" id="IPR001584">
    <property type="entry name" value="Integrase_cat-core"/>
</dbReference>
<evidence type="ECO:0000313" key="4">
    <source>
        <dbReference type="EnsemblProtists" id="Phyra86207"/>
    </source>
</evidence>
<dbReference type="CDD" id="cd09272">
    <property type="entry name" value="RNase_HI_RT_Ty1"/>
    <property type="match status" value="1"/>
</dbReference>
<dbReference type="Gene3D" id="3.30.420.10">
    <property type="entry name" value="Ribonuclease H-like superfamily/Ribonuclease H"/>
    <property type="match status" value="1"/>
</dbReference>
<dbReference type="Pfam" id="PF25597">
    <property type="entry name" value="SH3_retrovirus"/>
    <property type="match status" value="1"/>
</dbReference>
<dbReference type="GO" id="GO:0003676">
    <property type="term" value="F:nucleic acid binding"/>
    <property type="evidence" value="ECO:0007669"/>
    <property type="project" value="InterPro"/>
</dbReference>
<evidence type="ECO:0000256" key="2">
    <source>
        <dbReference type="SAM" id="MobiDB-lite"/>
    </source>
</evidence>
<evidence type="ECO:0000256" key="1">
    <source>
        <dbReference type="ARBA" id="ARBA00022750"/>
    </source>
</evidence>
<feature type="compositionally biased region" description="Gly residues" evidence="2">
    <location>
        <begin position="100"/>
        <end position="109"/>
    </location>
</feature>
<feature type="region of interest" description="Disordered" evidence="2">
    <location>
        <begin position="571"/>
        <end position="646"/>
    </location>
</feature>
<evidence type="ECO:0000259" key="3">
    <source>
        <dbReference type="PROSITE" id="PS50994"/>
    </source>
</evidence>
<dbReference type="InterPro" id="IPR036397">
    <property type="entry name" value="RNaseH_sf"/>
</dbReference>
<dbReference type="PANTHER" id="PTHR11439">
    <property type="entry name" value="GAG-POL-RELATED RETROTRANSPOSON"/>
    <property type="match status" value="1"/>
</dbReference>
<dbReference type="VEuPathDB" id="FungiDB:KRP23_14707"/>
<accession>H3H6A9</accession>
<dbReference type="VEuPathDB" id="FungiDB:KRP22_838"/>
<dbReference type="InterPro" id="IPR043502">
    <property type="entry name" value="DNA/RNA_pol_sf"/>
</dbReference>
<sequence length="1149" mass="127430">MEDEDVAICLLRSLPKSYENVVLNLEMSSAELRSQDVVKVLTNEHIKRQGEKTATMKTEDAAKAFNTDRESRQCTYCGKLGHTIDKCWTKQMDENRGPRRGGNGNGRGRGANNAQWRNDDASYNYGYGYDRVAFAISLECGISTGKDMLGMWAVDSGATHHICNDKAKFAHLIERNEGELSVADGNKAATMGVGTIVERVVLPNGDERDIEIKNALYVPSMSKNLLSVPQINKSGLFQVVFDGIQIRVAHKASKQVVAAANLVDGLYWLQTPQRSANAATSEKTVDLHARMGHAPVEVLRKMIDNDMIKDAKAPSKSSGPSVCRGCQQGKMVQKPFPSNRDKRRYDTFELLHFDICGPMEEESLGGSKYLLLIVDEASGCMKGFCLRAKSESEDCIKTNVTKVQTQFGKKVKLCGTTELAFYEVEGIEQQTTVPYAHQTNGTAERAIRTIVTIGRSMLHHAKLDKCFWAEAAMTAIYVKNRLPSPKVEHKTPFEIVYKSKPSVKHMHPKARAGLFLGYEEVSKAYRLYDIEAGQVVVSRDVNFDESAFGLSTHISDEDVDDAALDLDALDLDDNDGRRQTSFKQAGKRKSRPSGDDDTARISRPVRHRAGLEEASASDVSSSCRAEPDKEEKSGDQDEDDDSTPPVFWRASANTVEAAADLSEPTTFQEAANAASAPSAPIVFKIKRKADGSIEKYKARLVAKGFKKKYGIDYTETFSPVVKYVTLRMIIAIAKYFGWPLDQLDVVTAFLYGVMKEVVFCVVPEGVELDGGFDCLELVKAIYGLKQASRVWNETFDEFMCSIGFQVSAFDPCLYIKMVDSHCVLVLVLVYVDDVLITGSLPELISRTKTDLKTRFEMTDSGKCAFVLGIELVDSPDGSVTMCQRRYVDDILKRFAMDECKAVVSPVDMSTRLVPSDAATKVNAPFREAVGALMHLMTATRPDIAYAVGYVSRFMENPQEEHWVAVKRILRYLQGTKTHGICFKPGDMIDFRGYSDTDWAGDLADRKSTSGYKFMLMSAPVSWGSKKQSSVSLSTSEAEHIALSLAIQEGKWIHRLLCEILAAANETGPELMIREDNQSCIKMTKNPVNHGRAKHIDIKYHHIRDEVKRGEVKLEYCETSVMLADIMTKALAGPRHTELTAALGIHGTSH</sequence>
<keyword evidence="1" id="KW-0645">Protease</keyword>
<dbReference type="GO" id="GO:0015074">
    <property type="term" value="P:DNA integration"/>
    <property type="evidence" value="ECO:0007669"/>
    <property type="project" value="InterPro"/>
</dbReference>
<dbReference type="Pfam" id="PF07727">
    <property type="entry name" value="RVT_2"/>
    <property type="match status" value="1"/>
</dbReference>
<dbReference type="Pfam" id="PF22936">
    <property type="entry name" value="Pol_BBD"/>
    <property type="match status" value="1"/>
</dbReference>
<feature type="domain" description="Integrase catalytic" evidence="3">
    <location>
        <begin position="403"/>
        <end position="500"/>
    </location>
</feature>
<dbReference type="AlphaFoldDB" id="H3H6A9"/>
<feature type="compositionally biased region" description="Basic and acidic residues" evidence="2">
    <location>
        <begin position="625"/>
        <end position="635"/>
    </location>
</feature>
<dbReference type="InParanoid" id="H3H6A9"/>
<dbReference type="HOGENOM" id="CLU_001650_5_3_1"/>
<dbReference type="EnsemblProtists" id="Phyra86207">
    <property type="protein sequence ID" value="Phyra86207"/>
    <property type="gene ID" value="Phyra86207"/>
</dbReference>
<dbReference type="SUPFAM" id="SSF56672">
    <property type="entry name" value="DNA/RNA polymerases"/>
    <property type="match status" value="1"/>
</dbReference>
<proteinExistence type="predicted"/>
<dbReference type="Pfam" id="PF14223">
    <property type="entry name" value="Retrotran_gag_2"/>
    <property type="match status" value="1"/>
</dbReference>
<dbReference type="EMBL" id="DS566528">
    <property type="status" value="NOT_ANNOTATED_CDS"/>
    <property type="molecule type" value="Genomic_DNA"/>
</dbReference>
<keyword evidence="5" id="KW-1185">Reference proteome</keyword>
<reference evidence="5" key="1">
    <citation type="journal article" date="2006" name="Science">
        <title>Phytophthora genome sequences uncover evolutionary origins and mechanisms of pathogenesis.</title>
        <authorList>
            <person name="Tyler B.M."/>
            <person name="Tripathy S."/>
            <person name="Zhang X."/>
            <person name="Dehal P."/>
            <person name="Jiang R.H."/>
            <person name="Aerts A."/>
            <person name="Arredondo F.D."/>
            <person name="Baxter L."/>
            <person name="Bensasson D."/>
            <person name="Beynon J.L."/>
            <person name="Chapman J."/>
            <person name="Damasceno C.M."/>
            <person name="Dorrance A.E."/>
            <person name="Dou D."/>
            <person name="Dickerman A.W."/>
            <person name="Dubchak I.L."/>
            <person name="Garbelotto M."/>
            <person name="Gijzen M."/>
            <person name="Gordon S.G."/>
            <person name="Govers F."/>
            <person name="Grunwald N.J."/>
            <person name="Huang W."/>
            <person name="Ivors K.L."/>
            <person name="Jones R.W."/>
            <person name="Kamoun S."/>
            <person name="Krampis K."/>
            <person name="Lamour K.H."/>
            <person name="Lee M.K."/>
            <person name="McDonald W.H."/>
            <person name="Medina M."/>
            <person name="Meijer H.J."/>
            <person name="Nordberg E.K."/>
            <person name="Maclean D.J."/>
            <person name="Ospina-Giraldo M.D."/>
            <person name="Morris P.F."/>
            <person name="Phuntumart V."/>
            <person name="Putnam N.H."/>
            <person name="Rash S."/>
            <person name="Rose J.K."/>
            <person name="Sakihama Y."/>
            <person name="Salamov A.A."/>
            <person name="Savidor A."/>
            <person name="Scheuring C.F."/>
            <person name="Smith B.M."/>
            <person name="Sobral B.W."/>
            <person name="Terry A."/>
            <person name="Torto-Alalibo T.A."/>
            <person name="Win J."/>
            <person name="Xu Z."/>
            <person name="Zhang H."/>
            <person name="Grigoriev I.V."/>
            <person name="Rokhsar D.S."/>
            <person name="Boore J.L."/>
        </authorList>
    </citation>
    <scope>NUCLEOTIDE SEQUENCE [LARGE SCALE GENOMIC DNA]</scope>
    <source>
        <strain evidence="5">Pr102</strain>
    </source>
</reference>
<organism evidence="4 5">
    <name type="scientific">Phytophthora ramorum</name>
    <name type="common">Sudden oak death agent</name>
    <dbReference type="NCBI Taxonomy" id="164328"/>
    <lineage>
        <taxon>Eukaryota</taxon>
        <taxon>Sar</taxon>
        <taxon>Stramenopiles</taxon>
        <taxon>Oomycota</taxon>
        <taxon>Peronosporomycetes</taxon>
        <taxon>Peronosporales</taxon>
        <taxon>Peronosporaceae</taxon>
        <taxon>Phytophthora</taxon>
    </lineage>
</organism>
<dbReference type="PANTHER" id="PTHR11439:SF463">
    <property type="entry name" value="REVERSE TRANSCRIPTASE TY1_COPIA-TYPE DOMAIN-CONTAINING PROTEIN"/>
    <property type="match status" value="1"/>
</dbReference>
<dbReference type="InterPro" id="IPR012337">
    <property type="entry name" value="RNaseH-like_sf"/>
</dbReference>
<dbReference type="SUPFAM" id="SSF53098">
    <property type="entry name" value="Ribonuclease H-like"/>
    <property type="match status" value="1"/>
</dbReference>